<name>A0AAE3VBM8_9FIRM</name>
<dbReference type="EMBL" id="JAUSTO010000010">
    <property type="protein sequence ID" value="MDQ0152975.1"/>
    <property type="molecule type" value="Genomic_DNA"/>
</dbReference>
<evidence type="ECO:0000313" key="2">
    <source>
        <dbReference type="EMBL" id="MDQ0152975.1"/>
    </source>
</evidence>
<dbReference type="Proteomes" id="UP001241537">
    <property type="component" value="Unassembled WGS sequence"/>
</dbReference>
<feature type="transmembrane region" description="Helical" evidence="1">
    <location>
        <begin position="28"/>
        <end position="48"/>
    </location>
</feature>
<reference evidence="2" key="1">
    <citation type="submission" date="2023-07" db="EMBL/GenBank/DDBJ databases">
        <title>Genomic Encyclopedia of Type Strains, Phase IV (KMG-IV): sequencing the most valuable type-strain genomes for metagenomic binning, comparative biology and taxonomic classification.</title>
        <authorList>
            <person name="Goeker M."/>
        </authorList>
    </citation>
    <scope>NUCLEOTIDE SEQUENCE</scope>
    <source>
        <strain evidence="2">DSM 19659</strain>
    </source>
</reference>
<sequence length="463" mass="51939">MSDFMLEKENNLDLKNLFFFLLRKWRFLALWTIVFSGLISCITLLNGIRKLSSSSFMEQNRSEASAQWDNYTLSLSNLSTESERLRNRIETDNSYKSASYVMSIDPNAVYKANAIYYLNNIYTDSSGASVENKNTVSLLNSYNAIAMSSNIQSNMLPSQAGKESAIPESLNSLIAIAQDNGGKTLNITVSAANEEDAVAFLEYVDQALNVKTEELVQKLGKHQLSRTVNTPYIIKDDALQKKNTDFINTANSLQQSLNSVQKQLSDLKAPEIKRYSVSFLMTQLIKNLILGVLGGIICSVFFLSAGFLCSDSVHAADEFSRKTGLTLLSSFPRRLSESRFRKLDARIRDYEDGFYGRVPLEQGRLSLKNKLSVLKGAERPLVFLSASEDMEIFSELRETLPDTNHTHFLTPASLERETLNKAKESNAVFIIAARKDLSKYDDIQQLFSLLQLLQIKPDAAVLL</sequence>
<accession>A0AAE3VBM8</accession>
<keyword evidence="1" id="KW-0812">Transmembrane</keyword>
<protein>
    <submittedName>
        <fullName evidence="2">Capsular polysaccharide biosynthesis protein</fullName>
    </submittedName>
</protein>
<feature type="transmembrane region" description="Helical" evidence="1">
    <location>
        <begin position="288"/>
        <end position="308"/>
    </location>
</feature>
<comment type="caution">
    <text evidence="2">The sequence shown here is derived from an EMBL/GenBank/DDBJ whole genome shotgun (WGS) entry which is preliminary data.</text>
</comment>
<gene>
    <name evidence="2" type="ORF">J2S20_001681</name>
</gene>
<organism evidence="2 3">
    <name type="scientific">Moryella indoligenes</name>
    <dbReference type="NCBI Taxonomy" id="371674"/>
    <lineage>
        <taxon>Bacteria</taxon>
        <taxon>Bacillati</taxon>
        <taxon>Bacillota</taxon>
        <taxon>Clostridia</taxon>
        <taxon>Lachnospirales</taxon>
        <taxon>Lachnospiraceae</taxon>
        <taxon>Moryella</taxon>
    </lineage>
</organism>
<keyword evidence="1" id="KW-0472">Membrane</keyword>
<dbReference type="AlphaFoldDB" id="A0AAE3VBM8"/>
<evidence type="ECO:0000256" key="1">
    <source>
        <dbReference type="SAM" id="Phobius"/>
    </source>
</evidence>
<keyword evidence="3" id="KW-1185">Reference proteome</keyword>
<evidence type="ECO:0000313" key="3">
    <source>
        <dbReference type="Proteomes" id="UP001241537"/>
    </source>
</evidence>
<keyword evidence="1" id="KW-1133">Transmembrane helix</keyword>
<proteinExistence type="predicted"/>